<comment type="caution">
    <text evidence="3">The sequence shown here is derived from an EMBL/GenBank/DDBJ whole genome shotgun (WGS) entry which is preliminary data.</text>
</comment>
<reference evidence="4" key="1">
    <citation type="journal article" date="2019" name="Int. J. Syst. Evol. Microbiol.">
        <title>The Global Catalogue of Microorganisms (GCM) 10K type strain sequencing project: providing services to taxonomists for standard genome sequencing and annotation.</title>
        <authorList>
            <consortium name="The Broad Institute Genomics Platform"/>
            <consortium name="The Broad Institute Genome Sequencing Center for Infectious Disease"/>
            <person name="Wu L."/>
            <person name="Ma J."/>
        </authorList>
    </citation>
    <scope>NUCLEOTIDE SEQUENCE [LARGE SCALE GENOMIC DNA]</scope>
    <source>
        <strain evidence="4">CGMCC 1.6375</strain>
    </source>
</reference>
<keyword evidence="4" id="KW-1185">Reference proteome</keyword>
<feature type="signal peptide" evidence="2">
    <location>
        <begin position="1"/>
        <end position="19"/>
    </location>
</feature>
<dbReference type="Proteomes" id="UP000632339">
    <property type="component" value="Unassembled WGS sequence"/>
</dbReference>
<gene>
    <name evidence="3" type="ORF">GCM10010967_35180</name>
</gene>
<accession>A0ABQ2I249</accession>
<keyword evidence="2" id="KW-0732">Signal</keyword>
<sequence>MKINRLLASGIFASAGAFAQQPAARQQTNQQPAQQQAANRPTIVAGFPVNYSEDSVGNYTLPELLKTSDGKAITTAKQWTEKRRPELLRLVEENQFGKMPGRPNEMTFNVFDKGTLAFNGRAVRKQVTVYFKRIRRTIK</sequence>
<evidence type="ECO:0000313" key="3">
    <source>
        <dbReference type="EMBL" id="GGM98301.1"/>
    </source>
</evidence>
<dbReference type="EMBL" id="BMLI01000002">
    <property type="protein sequence ID" value="GGM98301.1"/>
    <property type="molecule type" value="Genomic_DNA"/>
</dbReference>
<name>A0ABQ2I249_9BACT</name>
<evidence type="ECO:0000256" key="2">
    <source>
        <dbReference type="SAM" id="SignalP"/>
    </source>
</evidence>
<proteinExistence type="predicted"/>
<dbReference type="Gene3D" id="3.40.50.1820">
    <property type="entry name" value="alpha/beta hydrolase"/>
    <property type="match status" value="1"/>
</dbReference>
<evidence type="ECO:0000256" key="1">
    <source>
        <dbReference type="SAM" id="MobiDB-lite"/>
    </source>
</evidence>
<organism evidence="3 4">
    <name type="scientific">Dyadobacter beijingensis</name>
    <dbReference type="NCBI Taxonomy" id="365489"/>
    <lineage>
        <taxon>Bacteria</taxon>
        <taxon>Pseudomonadati</taxon>
        <taxon>Bacteroidota</taxon>
        <taxon>Cytophagia</taxon>
        <taxon>Cytophagales</taxon>
        <taxon>Spirosomataceae</taxon>
        <taxon>Dyadobacter</taxon>
    </lineage>
</organism>
<dbReference type="RefSeq" id="WP_026350295.1">
    <property type="nucleotide sequence ID" value="NZ_BMLI01000002.1"/>
</dbReference>
<protein>
    <submittedName>
        <fullName evidence="3">Uncharacterized protein</fullName>
    </submittedName>
</protein>
<feature type="region of interest" description="Disordered" evidence="1">
    <location>
        <begin position="22"/>
        <end position="41"/>
    </location>
</feature>
<dbReference type="InterPro" id="IPR029058">
    <property type="entry name" value="AB_hydrolase_fold"/>
</dbReference>
<feature type="chain" id="PRO_5045749996" evidence="2">
    <location>
        <begin position="20"/>
        <end position="139"/>
    </location>
</feature>
<evidence type="ECO:0000313" key="4">
    <source>
        <dbReference type="Proteomes" id="UP000632339"/>
    </source>
</evidence>